<keyword evidence="1" id="KW-0723">Serine/threonine-protein kinase</keyword>
<reference evidence="5 6" key="1">
    <citation type="submission" date="2023-12" db="EMBL/GenBank/DDBJ databases">
        <title>A high-quality genome assembly for Dillenia turbinata (Dilleniales).</title>
        <authorList>
            <person name="Chanderbali A."/>
        </authorList>
    </citation>
    <scope>NUCLEOTIDE SEQUENCE [LARGE SCALE GENOMIC DNA]</scope>
    <source>
        <strain evidence="5">LSX21</strain>
        <tissue evidence="5">Leaf</tissue>
    </source>
</reference>
<evidence type="ECO:0000259" key="4">
    <source>
        <dbReference type="PROSITE" id="PS50011"/>
    </source>
</evidence>
<evidence type="ECO:0000313" key="6">
    <source>
        <dbReference type="Proteomes" id="UP001370490"/>
    </source>
</evidence>
<dbReference type="PANTHER" id="PTHR47989:SF8">
    <property type="entry name" value="INACTIVE PROTEIN KINASE SELMODRAFT_444075-LIKE"/>
    <property type="match status" value="1"/>
</dbReference>
<organism evidence="5 6">
    <name type="scientific">Dillenia turbinata</name>
    <dbReference type="NCBI Taxonomy" id="194707"/>
    <lineage>
        <taxon>Eukaryota</taxon>
        <taxon>Viridiplantae</taxon>
        <taxon>Streptophyta</taxon>
        <taxon>Embryophyta</taxon>
        <taxon>Tracheophyta</taxon>
        <taxon>Spermatophyta</taxon>
        <taxon>Magnoliopsida</taxon>
        <taxon>eudicotyledons</taxon>
        <taxon>Gunneridae</taxon>
        <taxon>Pentapetalae</taxon>
        <taxon>Dilleniales</taxon>
        <taxon>Dilleniaceae</taxon>
        <taxon>Dillenia</taxon>
    </lineage>
</organism>
<keyword evidence="5" id="KW-0808">Transferase</keyword>
<sequence>MYQLGDFGLARTQFEDSDNSLDTRVVSALGYVALECAESGRVSTKTDVYSCGVVSWQLPNPLLKEWNYVTLLDQRIADSHDMSLLLWMVPSSREMSLIIHGQ</sequence>
<keyword evidence="2" id="KW-0547">Nucleotide-binding</keyword>
<dbReference type="Proteomes" id="UP001370490">
    <property type="component" value="Unassembled WGS sequence"/>
</dbReference>
<dbReference type="Gene3D" id="1.10.510.10">
    <property type="entry name" value="Transferase(Phosphotransferase) domain 1"/>
    <property type="match status" value="1"/>
</dbReference>
<keyword evidence="5" id="KW-0418">Kinase</keyword>
<proteinExistence type="predicted"/>
<evidence type="ECO:0000256" key="3">
    <source>
        <dbReference type="ARBA" id="ARBA00022840"/>
    </source>
</evidence>
<dbReference type="InterPro" id="IPR011009">
    <property type="entry name" value="Kinase-like_dom_sf"/>
</dbReference>
<evidence type="ECO:0000313" key="5">
    <source>
        <dbReference type="EMBL" id="KAK6929024.1"/>
    </source>
</evidence>
<dbReference type="PANTHER" id="PTHR47989">
    <property type="entry name" value="OS01G0750732 PROTEIN"/>
    <property type="match status" value="1"/>
</dbReference>
<dbReference type="GO" id="GO:0005524">
    <property type="term" value="F:ATP binding"/>
    <property type="evidence" value="ECO:0007669"/>
    <property type="project" value="UniProtKB-KW"/>
</dbReference>
<dbReference type="EMBL" id="JBAMMX010000013">
    <property type="protein sequence ID" value="KAK6929024.1"/>
    <property type="molecule type" value="Genomic_DNA"/>
</dbReference>
<dbReference type="Pfam" id="PF07714">
    <property type="entry name" value="PK_Tyr_Ser-Thr"/>
    <property type="match status" value="1"/>
</dbReference>
<dbReference type="PROSITE" id="PS50011">
    <property type="entry name" value="PROTEIN_KINASE_DOM"/>
    <property type="match status" value="1"/>
</dbReference>
<dbReference type="AlphaFoldDB" id="A0AAN8Z738"/>
<keyword evidence="6" id="KW-1185">Reference proteome</keyword>
<name>A0AAN8Z738_9MAGN</name>
<feature type="non-terminal residue" evidence="5">
    <location>
        <position position="102"/>
    </location>
</feature>
<evidence type="ECO:0000256" key="2">
    <source>
        <dbReference type="ARBA" id="ARBA00022741"/>
    </source>
</evidence>
<dbReference type="InterPro" id="IPR001245">
    <property type="entry name" value="Ser-Thr/Tyr_kinase_cat_dom"/>
</dbReference>
<dbReference type="SUPFAM" id="SSF56112">
    <property type="entry name" value="Protein kinase-like (PK-like)"/>
    <property type="match status" value="1"/>
</dbReference>
<gene>
    <name evidence="5" type="ORF">RJ641_005229</name>
</gene>
<accession>A0AAN8Z738</accession>
<dbReference type="InterPro" id="IPR000719">
    <property type="entry name" value="Prot_kinase_dom"/>
</dbReference>
<feature type="domain" description="Protein kinase" evidence="4">
    <location>
        <begin position="1"/>
        <end position="102"/>
    </location>
</feature>
<evidence type="ECO:0000256" key="1">
    <source>
        <dbReference type="ARBA" id="ARBA00022527"/>
    </source>
</evidence>
<dbReference type="GO" id="GO:0004674">
    <property type="term" value="F:protein serine/threonine kinase activity"/>
    <property type="evidence" value="ECO:0007669"/>
    <property type="project" value="UniProtKB-KW"/>
</dbReference>
<keyword evidence="3" id="KW-0067">ATP-binding</keyword>
<comment type="caution">
    <text evidence="5">The sequence shown here is derived from an EMBL/GenBank/DDBJ whole genome shotgun (WGS) entry which is preliminary data.</text>
</comment>
<protein>
    <submittedName>
        <fullName evidence="5">Serine-threonine/tyrosine-protein kinase, catalytic domain</fullName>
    </submittedName>
</protein>